<dbReference type="GO" id="GO:0071011">
    <property type="term" value="C:precatalytic spliceosome"/>
    <property type="evidence" value="ECO:0007669"/>
    <property type="project" value="TreeGrafter"/>
</dbReference>
<dbReference type="GO" id="GO:0005687">
    <property type="term" value="C:U4 snRNP"/>
    <property type="evidence" value="ECO:0007669"/>
    <property type="project" value="TreeGrafter"/>
</dbReference>
<dbReference type="RefSeq" id="XP_026139668.1">
    <property type="nucleotide sequence ID" value="XM_026283883.1"/>
</dbReference>
<dbReference type="GeneID" id="113116046"/>
<name>A0A6P6R2Z9_CARAU</name>
<sequence length="114" mass="13601">MFYSDVSGLLTWRRQEKRRTGCKLFTCCTDQTHMTFFCGTQNVGYDLKEGIERKFDKWQEHPPVKQVKFLPAPLDGQRKKRGGRRYRKMKERLGLTEIRKYANRMTFAEIEDDA</sequence>
<evidence type="ECO:0000313" key="5">
    <source>
        <dbReference type="Proteomes" id="UP000515129"/>
    </source>
</evidence>
<dbReference type="PANTHER" id="PTHR13904:SF0">
    <property type="entry name" value="U4_U6 SMALL NUCLEAR RIBONUCLEOPROTEIN PRP31"/>
    <property type="match status" value="1"/>
</dbReference>
<dbReference type="Pfam" id="PF09785">
    <property type="entry name" value="Prp31_C"/>
    <property type="match status" value="1"/>
</dbReference>
<dbReference type="GO" id="GO:0000244">
    <property type="term" value="P:spliceosomal tri-snRNP complex assembly"/>
    <property type="evidence" value="ECO:0007669"/>
    <property type="project" value="InterPro"/>
</dbReference>
<evidence type="ECO:0000313" key="6">
    <source>
        <dbReference type="RefSeq" id="XP_026139668.1"/>
    </source>
</evidence>
<dbReference type="Proteomes" id="UP000515129">
    <property type="component" value="Chromosome 16"/>
</dbReference>
<gene>
    <name evidence="6 7" type="primary">LOC113116046</name>
</gene>
<dbReference type="InterPro" id="IPR027105">
    <property type="entry name" value="Prp31"/>
</dbReference>
<keyword evidence="2" id="KW-0539">Nucleus</keyword>
<feature type="domain" description="Prp31 C-terminal" evidence="4">
    <location>
        <begin position="65"/>
        <end position="113"/>
    </location>
</feature>
<keyword evidence="5" id="KW-1185">Reference proteome</keyword>
<dbReference type="GO" id="GO:0046540">
    <property type="term" value="C:U4/U6 x U5 tri-snRNP complex"/>
    <property type="evidence" value="ECO:0007669"/>
    <property type="project" value="InterPro"/>
</dbReference>
<proteinExistence type="predicted"/>
<evidence type="ECO:0000256" key="2">
    <source>
        <dbReference type="ARBA" id="ARBA00023242"/>
    </source>
</evidence>
<accession>A0A6P6R2Z9</accession>
<protein>
    <submittedName>
        <fullName evidence="6 7">U4/U6 small nuclear ribonucleoprotein Prp31-like isoform X1</fullName>
    </submittedName>
</protein>
<evidence type="ECO:0000313" key="7">
    <source>
        <dbReference type="RefSeq" id="XP_026139669.1"/>
    </source>
</evidence>
<dbReference type="InterPro" id="IPR019175">
    <property type="entry name" value="Prp31_C"/>
</dbReference>
<dbReference type="AlphaFoldDB" id="A0A6P6R2Z9"/>
<keyword evidence="3" id="KW-0687">Ribonucleoprotein</keyword>
<organism evidence="5 6">
    <name type="scientific">Carassius auratus</name>
    <name type="common">Goldfish</name>
    <dbReference type="NCBI Taxonomy" id="7957"/>
    <lineage>
        <taxon>Eukaryota</taxon>
        <taxon>Metazoa</taxon>
        <taxon>Chordata</taxon>
        <taxon>Craniata</taxon>
        <taxon>Vertebrata</taxon>
        <taxon>Euteleostomi</taxon>
        <taxon>Actinopterygii</taxon>
        <taxon>Neopterygii</taxon>
        <taxon>Teleostei</taxon>
        <taxon>Ostariophysi</taxon>
        <taxon>Cypriniformes</taxon>
        <taxon>Cyprinidae</taxon>
        <taxon>Cyprininae</taxon>
        <taxon>Carassius</taxon>
    </lineage>
</organism>
<comment type="subcellular location">
    <subcellularLocation>
        <location evidence="1">Nucleus</location>
    </subcellularLocation>
</comment>
<evidence type="ECO:0000256" key="3">
    <source>
        <dbReference type="ARBA" id="ARBA00023274"/>
    </source>
</evidence>
<dbReference type="RefSeq" id="XP_026139669.1">
    <property type="nucleotide sequence ID" value="XM_026283884.1"/>
</dbReference>
<dbReference type="OrthoDB" id="4771285at2759"/>
<reference evidence="6 7" key="1">
    <citation type="submission" date="2025-04" db="UniProtKB">
        <authorList>
            <consortium name="RefSeq"/>
        </authorList>
    </citation>
    <scope>IDENTIFICATION</scope>
    <source>
        <strain evidence="6 7">Wakin</strain>
        <tissue evidence="6 7">Muscle</tissue>
    </source>
</reference>
<dbReference type="PANTHER" id="PTHR13904">
    <property type="entry name" value="PRE-MRNA SPLICING FACTOR PRP31"/>
    <property type="match status" value="1"/>
</dbReference>
<evidence type="ECO:0000256" key="1">
    <source>
        <dbReference type="ARBA" id="ARBA00004123"/>
    </source>
</evidence>
<dbReference type="KEGG" id="caua:113116046"/>
<evidence type="ECO:0000259" key="4">
    <source>
        <dbReference type="Pfam" id="PF09785"/>
    </source>
</evidence>